<reference evidence="1 2" key="1">
    <citation type="journal article" date="2012" name="ISME J.">
        <title>Nitrification expanded: discovery, physiology and genomics of a nitrite-oxidizing bacterium from the phylum Chloroflexi.</title>
        <authorList>
            <person name="Sorokin D.Y."/>
            <person name="Lucker S."/>
            <person name="Vejmelkova D."/>
            <person name="Kostrikina N.A."/>
            <person name="Kleerebezem R."/>
            <person name="Rijpstra W.I."/>
            <person name="Damste J.S."/>
            <person name="Le Paslier D."/>
            <person name="Muyzer G."/>
            <person name="Wagner M."/>
            <person name="van Loosdrecht M.C."/>
            <person name="Daims H."/>
        </authorList>
    </citation>
    <scope>NUCLEOTIDE SEQUENCE [LARGE SCALE GENOMIC DNA]</scope>
    <source>
        <strain evidence="2">none</strain>
    </source>
</reference>
<name>I4ED36_9BACT</name>
<evidence type="ECO:0000313" key="2">
    <source>
        <dbReference type="Proteomes" id="UP000004221"/>
    </source>
</evidence>
<comment type="caution">
    <text evidence="1">The sequence shown here is derived from an EMBL/GenBank/DDBJ whole genome shotgun (WGS) entry which is preliminary data.</text>
</comment>
<proteinExistence type="predicted"/>
<dbReference type="Proteomes" id="UP000004221">
    <property type="component" value="Unassembled WGS sequence"/>
</dbReference>
<gene>
    <name evidence="1" type="ORF">NITHO_1350005</name>
</gene>
<dbReference type="EMBL" id="CAGS01000041">
    <property type="protein sequence ID" value="CCF82598.1"/>
    <property type="molecule type" value="Genomic_DNA"/>
</dbReference>
<organism evidence="1 2">
    <name type="scientific">Nitrolancea hollandica Lb</name>
    <dbReference type="NCBI Taxonomy" id="1129897"/>
    <lineage>
        <taxon>Bacteria</taxon>
        <taxon>Pseudomonadati</taxon>
        <taxon>Thermomicrobiota</taxon>
        <taxon>Thermomicrobia</taxon>
        <taxon>Sphaerobacterales</taxon>
        <taxon>Sphaerobacterineae</taxon>
        <taxon>Sphaerobacteraceae</taxon>
        <taxon>Nitrolancea</taxon>
    </lineage>
</organism>
<accession>I4ED36</accession>
<evidence type="ECO:0000313" key="1">
    <source>
        <dbReference type="EMBL" id="CCF82598.1"/>
    </source>
</evidence>
<dbReference type="AlphaFoldDB" id="I4ED36"/>
<sequence length="176" mass="19263">MNDVDAAAGPVAAFPVSWLPDWAYRAILETVAANRGRLCAGSTSPVMARAERIRTMGLDLLTQAMSRLSDEELAILSTALQDEVPARGPRAPFYRALLAWINAEFHGRHGEAMPDAPDAGTLFGVAAGLNSEALDSLIRGIKSILQEPLLPESIRRFYEAILVVLENEWMMRNTMI</sequence>
<protein>
    <submittedName>
        <fullName evidence="1">Uncharacterized protein</fullName>
    </submittedName>
</protein>
<keyword evidence="2" id="KW-1185">Reference proteome</keyword>